<dbReference type="Gene3D" id="3.40.50.300">
    <property type="entry name" value="P-loop containing nucleotide triphosphate hydrolases"/>
    <property type="match status" value="1"/>
</dbReference>
<dbReference type="GO" id="GO:0005737">
    <property type="term" value="C:cytoplasm"/>
    <property type="evidence" value="ECO:0007669"/>
    <property type="project" value="TreeGrafter"/>
</dbReference>
<comment type="catalytic activity">
    <reaction evidence="9 10">
        <text>D-gluconate + ATP = 6-phospho-D-gluconate + ADP + H(+)</text>
        <dbReference type="Rhea" id="RHEA:19433"/>
        <dbReference type="ChEBI" id="CHEBI:15378"/>
        <dbReference type="ChEBI" id="CHEBI:18391"/>
        <dbReference type="ChEBI" id="CHEBI:30616"/>
        <dbReference type="ChEBI" id="CHEBI:58759"/>
        <dbReference type="ChEBI" id="CHEBI:456216"/>
        <dbReference type="EC" id="2.7.1.12"/>
    </reaction>
</comment>
<dbReference type="GO" id="GO:0019521">
    <property type="term" value="P:D-gluconate metabolic process"/>
    <property type="evidence" value="ECO:0007669"/>
    <property type="project" value="UniProtKB-KW"/>
</dbReference>
<evidence type="ECO:0000256" key="8">
    <source>
        <dbReference type="ARBA" id="ARBA00023064"/>
    </source>
</evidence>
<keyword evidence="8" id="KW-0311">Gluconate utilization</keyword>
<dbReference type="PANTHER" id="PTHR43442:SF3">
    <property type="entry name" value="GLUCONOKINASE-RELATED"/>
    <property type="match status" value="1"/>
</dbReference>
<evidence type="ECO:0000256" key="1">
    <source>
        <dbReference type="ARBA" id="ARBA00004761"/>
    </source>
</evidence>
<organism evidence="11 12">
    <name type="scientific">Rhodococcus jostii</name>
    <dbReference type="NCBI Taxonomy" id="132919"/>
    <lineage>
        <taxon>Bacteria</taxon>
        <taxon>Bacillati</taxon>
        <taxon>Actinomycetota</taxon>
        <taxon>Actinomycetes</taxon>
        <taxon>Mycobacteriales</taxon>
        <taxon>Nocardiaceae</taxon>
        <taxon>Rhodococcus</taxon>
    </lineage>
</organism>
<evidence type="ECO:0000256" key="3">
    <source>
        <dbReference type="ARBA" id="ARBA00012054"/>
    </source>
</evidence>
<evidence type="ECO:0000313" key="12">
    <source>
        <dbReference type="Proteomes" id="UP000183407"/>
    </source>
</evidence>
<comment type="similarity">
    <text evidence="2 10">Belongs to the gluconokinase GntK/GntV family.</text>
</comment>
<evidence type="ECO:0000256" key="10">
    <source>
        <dbReference type="RuleBase" id="RU363066"/>
    </source>
</evidence>
<dbReference type="EC" id="2.7.1.12" evidence="3 10"/>
<dbReference type="FunFam" id="3.40.50.300:FF:000522">
    <property type="entry name" value="Gluconokinase"/>
    <property type="match status" value="1"/>
</dbReference>
<evidence type="ECO:0000313" key="11">
    <source>
        <dbReference type="EMBL" id="SEE22849.1"/>
    </source>
</evidence>
<evidence type="ECO:0000256" key="2">
    <source>
        <dbReference type="ARBA" id="ARBA00008420"/>
    </source>
</evidence>
<reference evidence="12" key="1">
    <citation type="submission" date="2016-10" db="EMBL/GenBank/DDBJ databases">
        <authorList>
            <person name="Varghese N."/>
        </authorList>
    </citation>
    <scope>NUCLEOTIDE SEQUENCE [LARGE SCALE GENOMIC DNA]</scope>
    <source>
        <strain evidence="12">DSM 44719</strain>
    </source>
</reference>
<dbReference type="NCBIfam" id="TIGR01313">
    <property type="entry name" value="therm_gnt_kin"/>
    <property type="match status" value="1"/>
</dbReference>
<keyword evidence="5 10" id="KW-0547">Nucleotide-binding</keyword>
<keyword evidence="6 10" id="KW-0418">Kinase</keyword>
<dbReference type="PANTHER" id="PTHR43442">
    <property type="entry name" value="GLUCONOKINASE-RELATED"/>
    <property type="match status" value="1"/>
</dbReference>
<accession>A0A1H5H4I4</accession>
<evidence type="ECO:0000256" key="4">
    <source>
        <dbReference type="ARBA" id="ARBA00022679"/>
    </source>
</evidence>
<dbReference type="GO" id="GO:0005524">
    <property type="term" value="F:ATP binding"/>
    <property type="evidence" value="ECO:0007669"/>
    <property type="project" value="UniProtKB-KW"/>
</dbReference>
<gene>
    <name evidence="11" type="ORF">SAMN04490220_7068</name>
</gene>
<evidence type="ECO:0000256" key="6">
    <source>
        <dbReference type="ARBA" id="ARBA00022777"/>
    </source>
</evidence>
<dbReference type="PROSITE" id="PS51257">
    <property type="entry name" value="PROKAR_LIPOPROTEIN"/>
    <property type="match status" value="1"/>
</dbReference>
<dbReference type="CDD" id="cd02021">
    <property type="entry name" value="GntK"/>
    <property type="match status" value="1"/>
</dbReference>
<dbReference type="GO" id="GO:0046316">
    <property type="term" value="F:gluconokinase activity"/>
    <property type="evidence" value="ECO:0007669"/>
    <property type="project" value="UniProtKB-EC"/>
</dbReference>
<sequence>MVQRGQNVTALQIVVMGVAGCGKTSVAQAISEITGARLGEADELHPASNIDKMSRGVPLTDDDRGPWLEDIARWLADGAETGIPGVIACSALKRRYRDVLRSGGAPIFFVHLRADPDLIAGRMNARTDHFMPTSLLDSQFAILERLQPGEIGIELEAVQTPADLARAALDASGLHTDQDRPTFIGGPA</sequence>
<proteinExistence type="inferred from homology"/>
<dbReference type="AlphaFoldDB" id="A0A1H5H4I4"/>
<name>A0A1H5H4I4_RHOJO</name>
<evidence type="ECO:0000256" key="9">
    <source>
        <dbReference type="ARBA" id="ARBA00048090"/>
    </source>
</evidence>
<keyword evidence="7 10" id="KW-0067">ATP-binding</keyword>
<dbReference type="Proteomes" id="UP000183407">
    <property type="component" value="Unassembled WGS sequence"/>
</dbReference>
<dbReference type="InterPro" id="IPR006001">
    <property type="entry name" value="Therm_gnt_kin"/>
</dbReference>
<protein>
    <recommendedName>
        <fullName evidence="3 10">Gluconokinase</fullName>
        <ecNumber evidence="3 10">2.7.1.12</ecNumber>
    </recommendedName>
</protein>
<dbReference type="SUPFAM" id="SSF52540">
    <property type="entry name" value="P-loop containing nucleoside triphosphate hydrolases"/>
    <property type="match status" value="1"/>
</dbReference>
<evidence type="ECO:0000256" key="5">
    <source>
        <dbReference type="ARBA" id="ARBA00022741"/>
    </source>
</evidence>
<keyword evidence="4 10" id="KW-0808">Transferase</keyword>
<dbReference type="InterPro" id="IPR027417">
    <property type="entry name" value="P-loop_NTPase"/>
</dbReference>
<evidence type="ECO:0000256" key="7">
    <source>
        <dbReference type="ARBA" id="ARBA00022840"/>
    </source>
</evidence>
<comment type="pathway">
    <text evidence="1">Carbohydrate acid metabolism.</text>
</comment>
<dbReference type="EMBL" id="FNTL01000004">
    <property type="protein sequence ID" value="SEE22849.1"/>
    <property type="molecule type" value="Genomic_DNA"/>
</dbReference>